<dbReference type="PROSITE" id="PS50833">
    <property type="entry name" value="BRIX"/>
    <property type="match status" value="1"/>
</dbReference>
<dbReference type="PANTHER" id="PTHR13634:SF0">
    <property type="entry name" value="RIBOSOME BIOGENESIS PROTEIN BRX1 HOMOLOG"/>
    <property type="match status" value="1"/>
</dbReference>
<comment type="subcellular location">
    <subcellularLocation>
        <location evidence="1">Nucleus</location>
        <location evidence="1">Nucleolus</location>
    </subcellularLocation>
</comment>
<evidence type="ECO:0000256" key="3">
    <source>
        <dbReference type="ARBA" id="ARBA00022517"/>
    </source>
</evidence>
<dbReference type="AlphaFoldDB" id="A0A7S2W5Y0"/>
<dbReference type="InterPro" id="IPR026532">
    <property type="entry name" value="BRX1"/>
</dbReference>
<name>A0A7S2W5Y0_9STRA</name>
<keyword evidence="3" id="KW-0690">Ribosome biogenesis</keyword>
<feature type="region of interest" description="Disordered" evidence="5">
    <location>
        <begin position="1"/>
        <end position="24"/>
    </location>
</feature>
<dbReference type="InterPro" id="IPR007109">
    <property type="entry name" value="Brix"/>
</dbReference>
<evidence type="ECO:0000256" key="5">
    <source>
        <dbReference type="SAM" id="MobiDB-lite"/>
    </source>
</evidence>
<dbReference type="GO" id="GO:0006364">
    <property type="term" value="P:rRNA processing"/>
    <property type="evidence" value="ECO:0007669"/>
    <property type="project" value="InterPro"/>
</dbReference>
<feature type="compositionally biased region" description="Basic and acidic residues" evidence="5">
    <location>
        <begin position="7"/>
        <end position="20"/>
    </location>
</feature>
<dbReference type="PANTHER" id="PTHR13634">
    <property type="entry name" value="RIBOSOME BIOGENESIS PROTEIN BRIX"/>
    <property type="match status" value="1"/>
</dbReference>
<sequence length="103" mass="11682">MQGQAENAKEANLEKKEHGTAENTSLVEIGPRFVLNPIRIFRGSFGGQTLYQNPDYVSPNEIRAKNLRAKGNTYFGRKQAQNKRKTRKENVVLPEDPLAHVFN</sequence>
<evidence type="ECO:0000256" key="1">
    <source>
        <dbReference type="ARBA" id="ARBA00004604"/>
    </source>
</evidence>
<dbReference type="GO" id="GO:0019843">
    <property type="term" value="F:rRNA binding"/>
    <property type="evidence" value="ECO:0007669"/>
    <property type="project" value="InterPro"/>
</dbReference>
<organism evidence="7">
    <name type="scientific">Eucampia antarctica</name>
    <dbReference type="NCBI Taxonomy" id="49252"/>
    <lineage>
        <taxon>Eukaryota</taxon>
        <taxon>Sar</taxon>
        <taxon>Stramenopiles</taxon>
        <taxon>Ochrophyta</taxon>
        <taxon>Bacillariophyta</taxon>
        <taxon>Mediophyceae</taxon>
        <taxon>Biddulphiophycidae</taxon>
        <taxon>Hemiaulales</taxon>
        <taxon>Hemiaulaceae</taxon>
        <taxon>Eucampia</taxon>
    </lineage>
</organism>
<evidence type="ECO:0000313" key="7">
    <source>
        <dbReference type="EMBL" id="CAD9668501.1"/>
    </source>
</evidence>
<proteinExistence type="inferred from homology"/>
<accession>A0A7S2W5Y0</accession>
<dbReference type="EMBL" id="HBHI01012233">
    <property type="protein sequence ID" value="CAD9668501.1"/>
    <property type="molecule type" value="Transcribed_RNA"/>
</dbReference>
<gene>
    <name evidence="7" type="ORF">EANT1437_LOCUS6251</name>
</gene>
<evidence type="ECO:0000256" key="4">
    <source>
        <dbReference type="ARBA" id="ARBA00023242"/>
    </source>
</evidence>
<dbReference type="GO" id="GO:0000027">
    <property type="term" value="P:ribosomal large subunit assembly"/>
    <property type="evidence" value="ECO:0007669"/>
    <property type="project" value="TreeGrafter"/>
</dbReference>
<reference evidence="7" key="1">
    <citation type="submission" date="2021-01" db="EMBL/GenBank/DDBJ databases">
        <authorList>
            <person name="Corre E."/>
            <person name="Pelletier E."/>
            <person name="Niang G."/>
            <person name="Scheremetjew M."/>
            <person name="Finn R."/>
            <person name="Kale V."/>
            <person name="Holt S."/>
            <person name="Cochrane G."/>
            <person name="Meng A."/>
            <person name="Brown T."/>
            <person name="Cohen L."/>
        </authorList>
    </citation>
    <scope>NUCLEOTIDE SEQUENCE</scope>
    <source>
        <strain evidence="7">CCMP1452</strain>
    </source>
</reference>
<dbReference type="GO" id="GO:0005730">
    <property type="term" value="C:nucleolus"/>
    <property type="evidence" value="ECO:0007669"/>
    <property type="project" value="UniProtKB-SubCell"/>
</dbReference>
<feature type="domain" description="Brix" evidence="6">
    <location>
        <begin position="1"/>
        <end position="46"/>
    </location>
</feature>
<keyword evidence="4" id="KW-0539">Nucleus</keyword>
<protein>
    <recommendedName>
        <fullName evidence="6">Brix domain-containing protein</fullName>
    </recommendedName>
</protein>
<evidence type="ECO:0000256" key="2">
    <source>
        <dbReference type="ARBA" id="ARBA00006369"/>
    </source>
</evidence>
<comment type="similarity">
    <text evidence="2">Belongs to the BRX1 family.</text>
</comment>
<evidence type="ECO:0000259" key="6">
    <source>
        <dbReference type="PROSITE" id="PS50833"/>
    </source>
</evidence>